<evidence type="ECO:0000256" key="7">
    <source>
        <dbReference type="RuleBase" id="RU363032"/>
    </source>
</evidence>
<dbReference type="EMBL" id="JAWLKE010000007">
    <property type="protein sequence ID" value="MDV6232563.1"/>
    <property type="molecule type" value="Genomic_DNA"/>
</dbReference>
<comment type="similarity">
    <text evidence="7">Belongs to the binding-protein-dependent transport system permease family.</text>
</comment>
<keyword evidence="6 7" id="KW-0472">Membrane</keyword>
<dbReference type="InterPro" id="IPR000515">
    <property type="entry name" value="MetI-like"/>
</dbReference>
<dbReference type="PROSITE" id="PS50928">
    <property type="entry name" value="ABC_TM1"/>
    <property type="match status" value="1"/>
</dbReference>
<name>A0ABU4B239_9NOCA</name>
<evidence type="ECO:0000256" key="2">
    <source>
        <dbReference type="ARBA" id="ARBA00022448"/>
    </source>
</evidence>
<dbReference type="Gene3D" id="1.10.3720.10">
    <property type="entry name" value="MetI-like"/>
    <property type="match status" value="1"/>
</dbReference>
<feature type="compositionally biased region" description="Low complexity" evidence="8">
    <location>
        <begin position="1"/>
        <end position="19"/>
    </location>
</feature>
<feature type="transmembrane region" description="Helical" evidence="7">
    <location>
        <begin position="42"/>
        <end position="62"/>
    </location>
</feature>
<evidence type="ECO:0000313" key="10">
    <source>
        <dbReference type="EMBL" id="MDV6232563.1"/>
    </source>
</evidence>
<evidence type="ECO:0000256" key="6">
    <source>
        <dbReference type="ARBA" id="ARBA00023136"/>
    </source>
</evidence>
<proteinExistence type="inferred from homology"/>
<evidence type="ECO:0000256" key="8">
    <source>
        <dbReference type="SAM" id="MobiDB-lite"/>
    </source>
</evidence>
<dbReference type="RefSeq" id="WP_317549118.1">
    <property type="nucleotide sequence ID" value="NZ_JAWLKE010000007.1"/>
</dbReference>
<evidence type="ECO:0000313" key="11">
    <source>
        <dbReference type="Proteomes" id="UP001185899"/>
    </source>
</evidence>
<feature type="transmembrane region" description="Helical" evidence="7">
    <location>
        <begin position="315"/>
        <end position="337"/>
    </location>
</feature>
<evidence type="ECO:0000256" key="5">
    <source>
        <dbReference type="ARBA" id="ARBA00022989"/>
    </source>
</evidence>
<feature type="transmembrane region" description="Helical" evidence="7">
    <location>
        <begin position="161"/>
        <end position="184"/>
    </location>
</feature>
<feature type="transmembrane region" description="Helical" evidence="7">
    <location>
        <begin position="128"/>
        <end position="149"/>
    </location>
</feature>
<dbReference type="PANTHER" id="PTHR43005:SF2">
    <property type="entry name" value="INTEGRAL MEMBRANE SUGAR TRANSPORT PROTEIN"/>
    <property type="match status" value="1"/>
</dbReference>
<reference evidence="10 11" key="1">
    <citation type="submission" date="2023-10" db="EMBL/GenBank/DDBJ databases">
        <title>Development of a sustainable strategy for remediation of hydrocarbon-contaminated territories based on the waste exchange concept.</title>
        <authorList>
            <person name="Krivoruchko A."/>
        </authorList>
    </citation>
    <scope>NUCLEOTIDE SEQUENCE [LARGE SCALE GENOMIC DNA]</scope>
    <source>
        <strain evidence="10 11">IEGM 1322</strain>
    </source>
</reference>
<feature type="transmembrane region" description="Helical" evidence="7">
    <location>
        <begin position="204"/>
        <end position="229"/>
    </location>
</feature>
<evidence type="ECO:0000259" key="9">
    <source>
        <dbReference type="PROSITE" id="PS50928"/>
    </source>
</evidence>
<dbReference type="CDD" id="cd06261">
    <property type="entry name" value="TM_PBP2"/>
    <property type="match status" value="1"/>
</dbReference>
<keyword evidence="2 7" id="KW-0813">Transport</keyword>
<dbReference type="InterPro" id="IPR035906">
    <property type="entry name" value="MetI-like_sf"/>
</dbReference>
<protein>
    <submittedName>
        <fullName evidence="10">Sugar ABC transporter permease</fullName>
    </submittedName>
</protein>
<feature type="region of interest" description="Disordered" evidence="8">
    <location>
        <begin position="1"/>
        <end position="32"/>
    </location>
</feature>
<evidence type="ECO:0000256" key="3">
    <source>
        <dbReference type="ARBA" id="ARBA00022475"/>
    </source>
</evidence>
<gene>
    <name evidence="10" type="ORF">R3P95_18590</name>
</gene>
<keyword evidence="4 7" id="KW-0812">Transmembrane</keyword>
<organism evidence="10 11">
    <name type="scientific">Rhodococcus cercidiphylli</name>
    <dbReference type="NCBI Taxonomy" id="489916"/>
    <lineage>
        <taxon>Bacteria</taxon>
        <taxon>Bacillati</taxon>
        <taxon>Actinomycetota</taxon>
        <taxon>Actinomycetes</taxon>
        <taxon>Mycobacteriales</taxon>
        <taxon>Nocardiaceae</taxon>
        <taxon>Rhodococcus</taxon>
    </lineage>
</organism>
<dbReference type="Proteomes" id="UP001185899">
    <property type="component" value="Unassembled WGS sequence"/>
</dbReference>
<evidence type="ECO:0000256" key="4">
    <source>
        <dbReference type="ARBA" id="ARBA00022692"/>
    </source>
</evidence>
<keyword evidence="11" id="KW-1185">Reference proteome</keyword>
<dbReference type="PANTHER" id="PTHR43005">
    <property type="entry name" value="BLR7065 PROTEIN"/>
    <property type="match status" value="1"/>
</dbReference>
<comment type="caution">
    <text evidence="10">The sequence shown here is derived from an EMBL/GenBank/DDBJ whole genome shotgun (WGS) entry which is preliminary data.</text>
</comment>
<feature type="transmembrane region" description="Helical" evidence="7">
    <location>
        <begin position="250"/>
        <end position="269"/>
    </location>
</feature>
<comment type="subcellular location">
    <subcellularLocation>
        <location evidence="1 7">Cell membrane</location>
        <topology evidence="1 7">Multi-pass membrane protein</topology>
    </subcellularLocation>
</comment>
<dbReference type="SUPFAM" id="SSF161098">
    <property type="entry name" value="MetI-like"/>
    <property type="match status" value="1"/>
</dbReference>
<feature type="domain" description="ABC transmembrane type-1" evidence="9">
    <location>
        <begin position="124"/>
        <end position="327"/>
    </location>
</feature>
<evidence type="ECO:0000256" key="1">
    <source>
        <dbReference type="ARBA" id="ARBA00004651"/>
    </source>
</evidence>
<sequence length="348" mass="36953">MAVPAGVTSGAGATTAAGGSSPGRGRHVRSKNKRFGLTPGRAWLLIAPTLVILAIVIVYPVVRALVMSFSKDPGLDPATGMFVSGGSAGFANYTHWILQQCTSASGTLVPCPPGTLGSQFWGAVGNTAFFTVVTVSIEVVIGFAMAVIMGKTFAGRALLRAAILIPWAIPTAVTAKLWYFIFAYDGIANRILGTNILWTGDAWPARFAVIIADVWKTTPFMALLILAGLQMIPADVYEAARVDGASAWQRFTKITLPLVKPALMVAILFRTMDALRMYDLPAILTEGNPATRTISILVVEQIRQGFNSAASLSTISFVMIFVVAFILVKFLGANAVATQDNQRKGAGR</sequence>
<keyword evidence="5 7" id="KW-1133">Transmembrane helix</keyword>
<keyword evidence="3" id="KW-1003">Cell membrane</keyword>
<dbReference type="Pfam" id="PF00528">
    <property type="entry name" value="BPD_transp_1"/>
    <property type="match status" value="1"/>
</dbReference>
<accession>A0ABU4B239</accession>